<dbReference type="InterPro" id="IPR039425">
    <property type="entry name" value="RNA_pol_sigma-70-like"/>
</dbReference>
<evidence type="ECO:0000259" key="6">
    <source>
        <dbReference type="Pfam" id="PF08281"/>
    </source>
</evidence>
<keyword evidence="4" id="KW-0804">Transcription</keyword>
<dbReference type="EMBL" id="VUOC01000001">
    <property type="protein sequence ID" value="KAA2244452.1"/>
    <property type="molecule type" value="Genomic_DNA"/>
</dbReference>
<reference evidence="7 8" key="1">
    <citation type="submission" date="2019-09" db="EMBL/GenBank/DDBJ databases">
        <title>Chitinophaga ginsengihumi sp. nov., isolated from soil of ginseng rhizosphere.</title>
        <authorList>
            <person name="Lee J."/>
        </authorList>
    </citation>
    <scope>NUCLEOTIDE SEQUENCE [LARGE SCALE GENOMIC DNA]</scope>
    <source>
        <strain evidence="7 8">BN140078</strain>
    </source>
</reference>
<proteinExistence type="inferred from homology"/>
<keyword evidence="3" id="KW-0731">Sigma factor</keyword>
<dbReference type="NCBIfam" id="TIGR02937">
    <property type="entry name" value="sigma70-ECF"/>
    <property type="match status" value="1"/>
</dbReference>
<dbReference type="Pfam" id="PF08281">
    <property type="entry name" value="Sigma70_r4_2"/>
    <property type="match status" value="1"/>
</dbReference>
<evidence type="ECO:0000313" key="7">
    <source>
        <dbReference type="EMBL" id="KAA2244452.1"/>
    </source>
</evidence>
<accession>A0A5B2W1A2</accession>
<organism evidence="7 8">
    <name type="scientific">Chitinophaga agrisoli</name>
    <dbReference type="NCBI Taxonomy" id="2607653"/>
    <lineage>
        <taxon>Bacteria</taxon>
        <taxon>Pseudomonadati</taxon>
        <taxon>Bacteroidota</taxon>
        <taxon>Chitinophagia</taxon>
        <taxon>Chitinophagales</taxon>
        <taxon>Chitinophagaceae</taxon>
        <taxon>Chitinophaga</taxon>
    </lineage>
</organism>
<dbReference type="GO" id="GO:0016987">
    <property type="term" value="F:sigma factor activity"/>
    <property type="evidence" value="ECO:0007669"/>
    <property type="project" value="UniProtKB-KW"/>
</dbReference>
<keyword evidence="8" id="KW-1185">Reference proteome</keyword>
<evidence type="ECO:0000256" key="1">
    <source>
        <dbReference type="ARBA" id="ARBA00010641"/>
    </source>
</evidence>
<protein>
    <submittedName>
        <fullName evidence="7">Sigma-70 family RNA polymerase sigma factor</fullName>
    </submittedName>
</protein>
<evidence type="ECO:0000313" key="8">
    <source>
        <dbReference type="Proteomes" id="UP000324611"/>
    </source>
</evidence>
<evidence type="ECO:0000256" key="2">
    <source>
        <dbReference type="ARBA" id="ARBA00023015"/>
    </source>
</evidence>
<name>A0A5B2W1A2_9BACT</name>
<gene>
    <name evidence="7" type="ORF">F0L74_00260</name>
</gene>
<evidence type="ECO:0000259" key="5">
    <source>
        <dbReference type="Pfam" id="PF04542"/>
    </source>
</evidence>
<feature type="domain" description="RNA polymerase sigma factor 70 region 4 type 2" evidence="6">
    <location>
        <begin position="132"/>
        <end position="177"/>
    </location>
</feature>
<dbReference type="GO" id="GO:0006352">
    <property type="term" value="P:DNA-templated transcription initiation"/>
    <property type="evidence" value="ECO:0007669"/>
    <property type="project" value="InterPro"/>
</dbReference>
<evidence type="ECO:0000256" key="3">
    <source>
        <dbReference type="ARBA" id="ARBA00023082"/>
    </source>
</evidence>
<dbReference type="InterPro" id="IPR036388">
    <property type="entry name" value="WH-like_DNA-bd_sf"/>
</dbReference>
<dbReference type="InterPro" id="IPR013325">
    <property type="entry name" value="RNA_pol_sigma_r2"/>
</dbReference>
<evidence type="ECO:0000256" key="4">
    <source>
        <dbReference type="ARBA" id="ARBA00023163"/>
    </source>
</evidence>
<dbReference type="Pfam" id="PF04542">
    <property type="entry name" value="Sigma70_r2"/>
    <property type="match status" value="1"/>
</dbReference>
<dbReference type="Gene3D" id="1.10.1740.10">
    <property type="match status" value="1"/>
</dbReference>
<dbReference type="PANTHER" id="PTHR43133:SF46">
    <property type="entry name" value="RNA POLYMERASE SIGMA-70 FACTOR ECF SUBFAMILY"/>
    <property type="match status" value="1"/>
</dbReference>
<dbReference type="InterPro" id="IPR013249">
    <property type="entry name" value="RNA_pol_sigma70_r4_t2"/>
</dbReference>
<comment type="caution">
    <text evidence="7">The sequence shown here is derived from an EMBL/GenBank/DDBJ whole genome shotgun (WGS) entry which is preliminary data.</text>
</comment>
<dbReference type="SUPFAM" id="SSF88659">
    <property type="entry name" value="Sigma3 and sigma4 domains of RNA polymerase sigma factors"/>
    <property type="match status" value="1"/>
</dbReference>
<dbReference type="AlphaFoldDB" id="A0A5B2W1A2"/>
<dbReference type="InterPro" id="IPR007627">
    <property type="entry name" value="RNA_pol_sigma70_r2"/>
</dbReference>
<feature type="domain" description="RNA polymerase sigma-70 region 2" evidence="5">
    <location>
        <begin position="34"/>
        <end position="100"/>
    </location>
</feature>
<dbReference type="Gene3D" id="1.10.10.10">
    <property type="entry name" value="Winged helix-like DNA-binding domain superfamily/Winged helix DNA-binding domain"/>
    <property type="match status" value="1"/>
</dbReference>
<dbReference type="InterPro" id="IPR013324">
    <property type="entry name" value="RNA_pol_sigma_r3/r4-like"/>
</dbReference>
<dbReference type="Proteomes" id="UP000324611">
    <property type="component" value="Unassembled WGS sequence"/>
</dbReference>
<dbReference type="SUPFAM" id="SSF88946">
    <property type="entry name" value="Sigma2 domain of RNA polymerase sigma factors"/>
    <property type="match status" value="1"/>
</dbReference>
<dbReference type="PANTHER" id="PTHR43133">
    <property type="entry name" value="RNA POLYMERASE ECF-TYPE SIGMA FACTO"/>
    <property type="match status" value="1"/>
</dbReference>
<dbReference type="GO" id="GO:0003677">
    <property type="term" value="F:DNA binding"/>
    <property type="evidence" value="ECO:0007669"/>
    <property type="project" value="InterPro"/>
</dbReference>
<sequence>MLSGNNSQEGIEQVREQELLLIASTGDREAFATLYTAYFPRLYRYVYFTMRSRADAEEIIQDIFLKVWERKETLAAIRSFEDYLFIMVRHRLFDQAKQQATRQRAELYSSDAQPEAGNSVEGEVIYKEYHKAALEAITRLPKRRQLIFFMRTQQSMSLNEIAAAVRISRSAVKKHLYASIHFIKQQLHME</sequence>
<reference evidence="7 8" key="2">
    <citation type="submission" date="2019-09" db="EMBL/GenBank/DDBJ databases">
        <authorList>
            <person name="Jin C."/>
        </authorList>
    </citation>
    <scope>NUCLEOTIDE SEQUENCE [LARGE SCALE GENOMIC DNA]</scope>
    <source>
        <strain evidence="7 8">BN140078</strain>
    </source>
</reference>
<dbReference type="InterPro" id="IPR014284">
    <property type="entry name" value="RNA_pol_sigma-70_dom"/>
</dbReference>
<comment type="similarity">
    <text evidence="1">Belongs to the sigma-70 factor family. ECF subfamily.</text>
</comment>
<keyword evidence="2" id="KW-0805">Transcription regulation</keyword>